<comment type="caution">
    <text evidence="3">The sequence shown here is derived from an EMBL/GenBank/DDBJ whole genome shotgun (WGS) entry which is preliminary data.</text>
</comment>
<feature type="region of interest" description="Disordered" evidence="1">
    <location>
        <begin position="1"/>
        <end position="34"/>
    </location>
</feature>
<dbReference type="AlphaFoldDB" id="A0A4R0RG24"/>
<evidence type="ECO:0000313" key="4">
    <source>
        <dbReference type="Proteomes" id="UP000292702"/>
    </source>
</evidence>
<gene>
    <name evidence="3" type="ORF">EIP91_005094</name>
</gene>
<dbReference type="Proteomes" id="UP000292702">
    <property type="component" value="Unassembled WGS sequence"/>
</dbReference>
<reference evidence="3 4" key="1">
    <citation type="submission" date="2018-11" db="EMBL/GenBank/DDBJ databases">
        <title>Genome assembly of Steccherinum ochraceum LE-BIN_3174, the white-rot fungus of the Steccherinaceae family (The Residual Polyporoid clade, Polyporales, Basidiomycota).</title>
        <authorList>
            <person name="Fedorova T.V."/>
            <person name="Glazunova O.A."/>
            <person name="Landesman E.O."/>
            <person name="Moiseenko K.V."/>
            <person name="Psurtseva N.V."/>
            <person name="Savinova O.S."/>
            <person name="Shakhova N.V."/>
            <person name="Tyazhelova T.V."/>
            <person name="Vasina D.V."/>
        </authorList>
    </citation>
    <scope>NUCLEOTIDE SEQUENCE [LARGE SCALE GENOMIC DNA]</scope>
    <source>
        <strain evidence="3 4">LE-BIN_3174</strain>
    </source>
</reference>
<keyword evidence="4" id="KW-1185">Reference proteome</keyword>
<dbReference type="PROSITE" id="PS50097">
    <property type="entry name" value="BTB"/>
    <property type="match status" value="1"/>
</dbReference>
<evidence type="ECO:0000256" key="1">
    <source>
        <dbReference type="SAM" id="MobiDB-lite"/>
    </source>
</evidence>
<protein>
    <recommendedName>
        <fullName evidence="2">BTB domain-containing protein</fullName>
    </recommendedName>
</protein>
<name>A0A4R0RG24_9APHY</name>
<dbReference type="SMART" id="SM00225">
    <property type="entry name" value="BTB"/>
    <property type="match status" value="1"/>
</dbReference>
<evidence type="ECO:0000313" key="3">
    <source>
        <dbReference type="EMBL" id="TCD63689.1"/>
    </source>
</evidence>
<dbReference type="InterPro" id="IPR000210">
    <property type="entry name" value="BTB/POZ_dom"/>
</dbReference>
<dbReference type="SUPFAM" id="SSF54695">
    <property type="entry name" value="POZ domain"/>
    <property type="match status" value="1"/>
</dbReference>
<dbReference type="EMBL" id="RWJN01000281">
    <property type="protein sequence ID" value="TCD63689.1"/>
    <property type="molecule type" value="Genomic_DNA"/>
</dbReference>
<accession>A0A4R0RG24</accession>
<evidence type="ECO:0000259" key="2">
    <source>
        <dbReference type="PROSITE" id="PS50097"/>
    </source>
</evidence>
<organism evidence="3 4">
    <name type="scientific">Steccherinum ochraceum</name>
    <dbReference type="NCBI Taxonomy" id="92696"/>
    <lineage>
        <taxon>Eukaryota</taxon>
        <taxon>Fungi</taxon>
        <taxon>Dikarya</taxon>
        <taxon>Basidiomycota</taxon>
        <taxon>Agaricomycotina</taxon>
        <taxon>Agaricomycetes</taxon>
        <taxon>Polyporales</taxon>
        <taxon>Steccherinaceae</taxon>
        <taxon>Steccherinum</taxon>
    </lineage>
</organism>
<dbReference type="InterPro" id="IPR011333">
    <property type="entry name" value="SKP1/BTB/POZ_sf"/>
</dbReference>
<dbReference type="Pfam" id="PF00651">
    <property type="entry name" value="BTB"/>
    <property type="match status" value="1"/>
</dbReference>
<dbReference type="Gene3D" id="3.30.710.10">
    <property type="entry name" value="Potassium Channel Kv1.1, Chain A"/>
    <property type="match status" value="1"/>
</dbReference>
<dbReference type="STRING" id="92696.A0A4R0RG24"/>
<dbReference type="OrthoDB" id="3027208at2759"/>
<feature type="domain" description="BTB" evidence="2">
    <location>
        <begin position="45"/>
        <end position="123"/>
    </location>
</feature>
<sequence>MADTTGRPSKRARRSAATNTSRENGSANGSTAGYKRSDTFWLRDGNLILVANHNTAFRVHQSVLERKSEVFKDMFGLPQPQNADPSSEGEEEEGCPVVHVSDAPEDITHLLSVLYDGDRFLTQNAPISMKTVLALLQLGIKYEIDYLRDEALSILQTIYPPSYAAYLEHCQGALWVTERTETQDAIVVINLAWKHGLHTLLPGAFFALAKLSNKELTRATNGSGSSSSLTTLSLSDLERCLTGRQTLQQQYTARFFFAEQIEMARDCTQSMVCSEVLESWWDGHVVYRLREIFNFNFDVLEEIDWEGGLKVCGECRGWHELDDKARRMAIYDRLADTFGLKEVVQGGLDAQAADED</sequence>
<proteinExistence type="predicted"/>